<dbReference type="SUPFAM" id="SSF53098">
    <property type="entry name" value="Ribonuclease H-like"/>
    <property type="match status" value="1"/>
</dbReference>
<keyword evidence="3" id="KW-1185">Reference proteome</keyword>
<dbReference type="OrthoDB" id="1938131at2759"/>
<evidence type="ECO:0000313" key="2">
    <source>
        <dbReference type="EMBL" id="OVA02845.1"/>
    </source>
</evidence>
<accession>A0A200PXG2</accession>
<comment type="caution">
    <text evidence="2">The sequence shown here is derived from an EMBL/GenBank/DDBJ whole genome shotgun (WGS) entry which is preliminary data.</text>
</comment>
<evidence type="ECO:0000259" key="1">
    <source>
        <dbReference type="Pfam" id="PF13456"/>
    </source>
</evidence>
<dbReference type="GO" id="GO:0004523">
    <property type="term" value="F:RNA-DNA hybrid ribonuclease activity"/>
    <property type="evidence" value="ECO:0007669"/>
    <property type="project" value="InterPro"/>
</dbReference>
<dbReference type="EMBL" id="MVGT01003947">
    <property type="protein sequence ID" value="OVA02845.1"/>
    <property type="molecule type" value="Genomic_DNA"/>
</dbReference>
<dbReference type="InterPro" id="IPR036397">
    <property type="entry name" value="RNaseH_sf"/>
</dbReference>
<dbReference type="GO" id="GO:0003676">
    <property type="term" value="F:nucleic acid binding"/>
    <property type="evidence" value="ECO:0007669"/>
    <property type="project" value="InterPro"/>
</dbReference>
<dbReference type="InterPro" id="IPR002156">
    <property type="entry name" value="RNaseH_domain"/>
</dbReference>
<dbReference type="InterPro" id="IPR012337">
    <property type="entry name" value="RNaseH-like_sf"/>
</dbReference>
<dbReference type="InParanoid" id="A0A200PXG2"/>
<gene>
    <name evidence="2" type="ORF">BVC80_9095g37</name>
</gene>
<protein>
    <submittedName>
        <fullName evidence="2">Ribonuclease H domain</fullName>
    </submittedName>
</protein>
<dbReference type="Pfam" id="PF13456">
    <property type="entry name" value="RVT_3"/>
    <property type="match status" value="1"/>
</dbReference>
<name>A0A200PXG2_MACCD</name>
<dbReference type="Gene3D" id="3.30.420.10">
    <property type="entry name" value="Ribonuclease H-like superfamily/Ribonuclease H"/>
    <property type="match status" value="1"/>
</dbReference>
<organism evidence="2 3">
    <name type="scientific">Macleaya cordata</name>
    <name type="common">Five-seeded plume-poppy</name>
    <name type="synonym">Bocconia cordata</name>
    <dbReference type="NCBI Taxonomy" id="56857"/>
    <lineage>
        <taxon>Eukaryota</taxon>
        <taxon>Viridiplantae</taxon>
        <taxon>Streptophyta</taxon>
        <taxon>Embryophyta</taxon>
        <taxon>Tracheophyta</taxon>
        <taxon>Spermatophyta</taxon>
        <taxon>Magnoliopsida</taxon>
        <taxon>Ranunculales</taxon>
        <taxon>Papaveraceae</taxon>
        <taxon>Papaveroideae</taxon>
        <taxon>Macleaya</taxon>
    </lineage>
</organism>
<sequence length="108" mass="11835">MRVLNRCSIEGRPVKHLLVHQCFWIKPEPGQLNICCDGSSVGNPGISGMWWFFVITMGTNYAAELPAVIGGIEEALLRGWNNLWVVSDSKVVVESFSTNSVSGNQLLG</sequence>
<feature type="domain" description="RNase H type-1" evidence="1">
    <location>
        <begin position="56"/>
        <end position="100"/>
    </location>
</feature>
<proteinExistence type="predicted"/>
<dbReference type="Proteomes" id="UP000195402">
    <property type="component" value="Unassembled WGS sequence"/>
</dbReference>
<evidence type="ECO:0000313" key="3">
    <source>
        <dbReference type="Proteomes" id="UP000195402"/>
    </source>
</evidence>
<dbReference type="AlphaFoldDB" id="A0A200PXG2"/>
<reference evidence="2 3" key="1">
    <citation type="journal article" date="2017" name="Mol. Plant">
        <title>The Genome of Medicinal Plant Macleaya cordata Provides New Insights into Benzylisoquinoline Alkaloids Metabolism.</title>
        <authorList>
            <person name="Liu X."/>
            <person name="Liu Y."/>
            <person name="Huang P."/>
            <person name="Ma Y."/>
            <person name="Qing Z."/>
            <person name="Tang Q."/>
            <person name="Cao H."/>
            <person name="Cheng P."/>
            <person name="Zheng Y."/>
            <person name="Yuan Z."/>
            <person name="Zhou Y."/>
            <person name="Liu J."/>
            <person name="Tang Z."/>
            <person name="Zhuo Y."/>
            <person name="Zhang Y."/>
            <person name="Yu L."/>
            <person name="Huang J."/>
            <person name="Yang P."/>
            <person name="Peng Q."/>
            <person name="Zhang J."/>
            <person name="Jiang W."/>
            <person name="Zhang Z."/>
            <person name="Lin K."/>
            <person name="Ro D.K."/>
            <person name="Chen X."/>
            <person name="Xiong X."/>
            <person name="Shang Y."/>
            <person name="Huang S."/>
            <person name="Zeng J."/>
        </authorList>
    </citation>
    <scope>NUCLEOTIDE SEQUENCE [LARGE SCALE GENOMIC DNA]</scope>
    <source>
        <strain evidence="3">cv. BLH2017</strain>
        <tissue evidence="2">Root</tissue>
    </source>
</reference>